<keyword evidence="7" id="KW-0132">Cell division</keyword>
<keyword evidence="9" id="KW-0226">DNA condensation</keyword>
<gene>
    <name evidence="11" type="ORF">RF11_03316</name>
</gene>
<sequence length="436" mass="49719">MAGSTLDASVKIYGHRVDSVHLDAYRIAGTLGHQTEEDIPIADDVKNLAEPKKTRRVDRHHQSKVEQNPKALEQDKIERIEEYNLWNSVDFHISSDFGRIIIDPFDQPFGDGFPCSQKKVTLPSGVINDCRGTRTCGDLDNFSFTGWAPPDRRLSLSRNIIPIILKSNHEEIVEEECEISFRPVVEEPYESETQLAMPDDDLQEDAQEEFRTEDEIDQSVTKRARCLRFYREITKEERRRLTCRPRVKKLNSTTHKDGNIALTTLKPSPEFDVNYLFLLFINSKAALTNERGVSVQPGVDALEPPVLVAHNEDVYSEEDSHSLSHHSHHFADNLIPAPQQVEAVYVKYAKTAKKVDTKAVKASIWEIIGSEKKRESHTEPSSFMELHHRLMETLPKSASKNVSPQVSFVCLLHLANEKKFELVNTEDFHSINILVE</sequence>
<proteinExistence type="inferred from homology"/>
<evidence type="ECO:0000256" key="2">
    <source>
        <dbReference type="ARBA" id="ARBA00004496"/>
    </source>
</evidence>
<dbReference type="AlphaFoldDB" id="A0A0C2JAC0"/>
<dbReference type="PANTHER" id="PTHR13108:SF9">
    <property type="entry name" value="CONDENSIN COMPLEX SUBUNIT 2"/>
    <property type="match status" value="1"/>
</dbReference>
<organism evidence="11 12">
    <name type="scientific">Thelohanellus kitauei</name>
    <name type="common">Myxosporean</name>
    <dbReference type="NCBI Taxonomy" id="669202"/>
    <lineage>
        <taxon>Eukaryota</taxon>
        <taxon>Metazoa</taxon>
        <taxon>Cnidaria</taxon>
        <taxon>Myxozoa</taxon>
        <taxon>Myxosporea</taxon>
        <taxon>Bivalvulida</taxon>
        <taxon>Platysporina</taxon>
        <taxon>Myxobolidae</taxon>
        <taxon>Thelohanellus</taxon>
    </lineage>
</organism>
<evidence type="ECO:0000256" key="3">
    <source>
        <dbReference type="ARBA" id="ARBA00009471"/>
    </source>
</evidence>
<keyword evidence="12" id="KW-1185">Reference proteome</keyword>
<evidence type="ECO:0000256" key="10">
    <source>
        <dbReference type="ARBA" id="ARBA00023306"/>
    </source>
</evidence>
<keyword evidence="6" id="KW-0963">Cytoplasm</keyword>
<evidence type="ECO:0000256" key="9">
    <source>
        <dbReference type="ARBA" id="ARBA00023067"/>
    </source>
</evidence>
<dbReference type="GO" id="GO:0005737">
    <property type="term" value="C:cytoplasm"/>
    <property type="evidence" value="ECO:0007669"/>
    <property type="project" value="UniProtKB-SubCell"/>
</dbReference>
<dbReference type="Proteomes" id="UP000031668">
    <property type="component" value="Unassembled WGS sequence"/>
</dbReference>
<comment type="subcellular location">
    <subcellularLocation>
        <location evidence="1">Chromosome</location>
    </subcellularLocation>
    <subcellularLocation>
        <location evidence="2">Cytoplasm</location>
    </subcellularLocation>
</comment>
<dbReference type="GO" id="GO:0003682">
    <property type="term" value="F:chromatin binding"/>
    <property type="evidence" value="ECO:0007669"/>
    <property type="project" value="TreeGrafter"/>
</dbReference>
<keyword evidence="5" id="KW-0158">Chromosome</keyword>
<dbReference type="GO" id="GO:0000796">
    <property type="term" value="C:condensin complex"/>
    <property type="evidence" value="ECO:0007669"/>
    <property type="project" value="InterPro"/>
</dbReference>
<dbReference type="EMBL" id="JWZT01000279">
    <property type="protein sequence ID" value="KII74769.1"/>
    <property type="molecule type" value="Genomic_DNA"/>
</dbReference>
<reference evidence="11 12" key="1">
    <citation type="journal article" date="2014" name="Genome Biol. Evol.">
        <title>The genome of the myxosporean Thelohanellus kitauei shows adaptations to nutrient acquisition within its fish host.</title>
        <authorList>
            <person name="Yang Y."/>
            <person name="Xiong J."/>
            <person name="Zhou Z."/>
            <person name="Huo F."/>
            <person name="Miao W."/>
            <person name="Ran C."/>
            <person name="Liu Y."/>
            <person name="Zhang J."/>
            <person name="Feng J."/>
            <person name="Wang M."/>
            <person name="Wang M."/>
            <person name="Wang L."/>
            <person name="Yao B."/>
        </authorList>
    </citation>
    <scope>NUCLEOTIDE SEQUENCE [LARGE SCALE GENOMIC DNA]</scope>
    <source>
        <strain evidence="11">Wuqing</strain>
    </source>
</reference>
<protein>
    <recommendedName>
        <fullName evidence="4">Condensin complex subunit 2</fullName>
    </recommendedName>
</protein>
<name>A0A0C2JAC0_THEKT</name>
<dbReference type="GO" id="GO:0007076">
    <property type="term" value="P:mitotic chromosome condensation"/>
    <property type="evidence" value="ECO:0007669"/>
    <property type="project" value="InterPro"/>
</dbReference>
<evidence type="ECO:0000256" key="1">
    <source>
        <dbReference type="ARBA" id="ARBA00004286"/>
    </source>
</evidence>
<accession>A0A0C2JAC0</accession>
<evidence type="ECO:0000256" key="5">
    <source>
        <dbReference type="ARBA" id="ARBA00022454"/>
    </source>
</evidence>
<dbReference type="PANTHER" id="PTHR13108">
    <property type="entry name" value="CONDENSIN COMPLEX SUBUNIT 2"/>
    <property type="match status" value="1"/>
</dbReference>
<comment type="similarity">
    <text evidence="3">Belongs to the CND2 (condensin subunit 2) family.</text>
</comment>
<keyword evidence="8" id="KW-0498">Mitosis</keyword>
<evidence type="ECO:0000256" key="8">
    <source>
        <dbReference type="ARBA" id="ARBA00022776"/>
    </source>
</evidence>
<evidence type="ECO:0000313" key="11">
    <source>
        <dbReference type="EMBL" id="KII74769.1"/>
    </source>
</evidence>
<evidence type="ECO:0000313" key="12">
    <source>
        <dbReference type="Proteomes" id="UP000031668"/>
    </source>
</evidence>
<dbReference type="InterPro" id="IPR022816">
    <property type="entry name" value="Condensin_barren_su2"/>
</dbReference>
<keyword evidence="10" id="KW-0131">Cell cycle</keyword>
<dbReference type="GO" id="GO:0051301">
    <property type="term" value="P:cell division"/>
    <property type="evidence" value="ECO:0007669"/>
    <property type="project" value="UniProtKB-KW"/>
</dbReference>
<dbReference type="Pfam" id="PF05786">
    <property type="entry name" value="Cnd2"/>
    <property type="match status" value="2"/>
</dbReference>
<evidence type="ECO:0000256" key="4">
    <source>
        <dbReference type="ARBA" id="ARBA00016065"/>
    </source>
</evidence>
<evidence type="ECO:0000256" key="6">
    <source>
        <dbReference type="ARBA" id="ARBA00022490"/>
    </source>
</evidence>
<evidence type="ECO:0000256" key="7">
    <source>
        <dbReference type="ARBA" id="ARBA00022618"/>
    </source>
</evidence>
<comment type="caution">
    <text evidence="11">The sequence shown here is derived from an EMBL/GenBank/DDBJ whole genome shotgun (WGS) entry which is preliminary data.</text>
</comment>
<dbReference type="OrthoDB" id="6020311at2759"/>